<organism evidence="2 3">
    <name type="scientific">Linnemannia elongata AG-77</name>
    <dbReference type="NCBI Taxonomy" id="1314771"/>
    <lineage>
        <taxon>Eukaryota</taxon>
        <taxon>Fungi</taxon>
        <taxon>Fungi incertae sedis</taxon>
        <taxon>Mucoromycota</taxon>
        <taxon>Mortierellomycotina</taxon>
        <taxon>Mortierellomycetes</taxon>
        <taxon>Mortierellales</taxon>
        <taxon>Mortierellaceae</taxon>
        <taxon>Linnemannia</taxon>
    </lineage>
</organism>
<proteinExistence type="predicted"/>
<feature type="compositionally biased region" description="Basic and acidic residues" evidence="1">
    <location>
        <begin position="169"/>
        <end position="194"/>
    </location>
</feature>
<gene>
    <name evidence="2" type="ORF">K457DRAFT_157866</name>
</gene>
<dbReference type="Gene3D" id="1.10.510.10">
    <property type="entry name" value="Transferase(Phosphotransferase) domain 1"/>
    <property type="match status" value="1"/>
</dbReference>
<feature type="region of interest" description="Disordered" evidence="1">
    <location>
        <begin position="169"/>
        <end position="200"/>
    </location>
</feature>
<protein>
    <recommendedName>
        <fullName evidence="4">Protein kinase domain-containing protein</fullName>
    </recommendedName>
</protein>
<accession>A0A197JL56</accession>
<dbReference type="AlphaFoldDB" id="A0A197JL56"/>
<dbReference type="InterPro" id="IPR011009">
    <property type="entry name" value="Kinase-like_dom_sf"/>
</dbReference>
<dbReference type="Proteomes" id="UP000078512">
    <property type="component" value="Unassembled WGS sequence"/>
</dbReference>
<reference evidence="2 3" key="1">
    <citation type="submission" date="2016-05" db="EMBL/GenBank/DDBJ databases">
        <title>Genome sequencing reveals origins of a unique bacterial endosymbiosis in the earliest lineages of terrestrial Fungi.</title>
        <authorList>
            <consortium name="DOE Joint Genome Institute"/>
            <person name="Uehling J."/>
            <person name="Gryganskyi A."/>
            <person name="Hameed K."/>
            <person name="Tschaplinski T."/>
            <person name="Misztal P."/>
            <person name="Wu S."/>
            <person name="Desiro A."/>
            <person name="Vande Pol N."/>
            <person name="Du Z.-Y."/>
            <person name="Zienkiewicz A."/>
            <person name="Zienkiewicz K."/>
            <person name="Morin E."/>
            <person name="Tisserant E."/>
            <person name="Splivallo R."/>
            <person name="Hainaut M."/>
            <person name="Henrissat B."/>
            <person name="Ohm R."/>
            <person name="Kuo A."/>
            <person name="Yan J."/>
            <person name="Lipzen A."/>
            <person name="Nolan M."/>
            <person name="Labutti K."/>
            <person name="Barry K."/>
            <person name="Goldstein A."/>
            <person name="Labbe J."/>
            <person name="Schadt C."/>
            <person name="Tuskan G."/>
            <person name="Grigoriev I."/>
            <person name="Martin F."/>
            <person name="Vilgalys R."/>
            <person name="Bonito G."/>
        </authorList>
    </citation>
    <scope>NUCLEOTIDE SEQUENCE [LARGE SCALE GENOMIC DNA]</scope>
    <source>
        <strain evidence="2 3">AG-77</strain>
    </source>
</reference>
<evidence type="ECO:0000313" key="3">
    <source>
        <dbReference type="Proteomes" id="UP000078512"/>
    </source>
</evidence>
<evidence type="ECO:0000313" key="2">
    <source>
        <dbReference type="EMBL" id="OAQ25957.1"/>
    </source>
</evidence>
<evidence type="ECO:0008006" key="4">
    <source>
        <dbReference type="Google" id="ProtNLM"/>
    </source>
</evidence>
<name>A0A197JL56_9FUNG</name>
<dbReference type="SUPFAM" id="SSF56112">
    <property type="entry name" value="Protein kinase-like (PK-like)"/>
    <property type="match status" value="1"/>
</dbReference>
<keyword evidence="3" id="KW-1185">Reference proteome</keyword>
<sequence length="200" mass="22262">MLTRRRWINVWKAKKNDDRDDFTWENEAEIQGSIPQDESILHLEAAFKGREKGLFIVTPLCQCGSELPRPQTEYAAPEQQGMGTGGFPVDLWALGITLYEVVKEVRPDLDGDNSDSGTPIDGTGDASNLFFGQYHGIEKAMIDYDKKRTEGQSGEVTVEVVLEQDGGKQEVVLERSEGKEEVGVEDGYDSKLDSSDEDVE</sequence>
<dbReference type="EMBL" id="KV442072">
    <property type="protein sequence ID" value="OAQ25957.1"/>
    <property type="molecule type" value="Genomic_DNA"/>
</dbReference>
<evidence type="ECO:0000256" key="1">
    <source>
        <dbReference type="SAM" id="MobiDB-lite"/>
    </source>
</evidence>